<dbReference type="EMBL" id="JARPWY010000100">
    <property type="protein sequence ID" value="MDT2516727.1"/>
    <property type="molecule type" value="Genomic_DNA"/>
</dbReference>
<comment type="caution">
    <text evidence="2">The sequence shown here is derived from an EMBL/GenBank/DDBJ whole genome shotgun (WGS) entry which is preliminary data.</text>
</comment>
<protein>
    <submittedName>
        <fullName evidence="2">MoaF N-terminal domain-containing protein</fullName>
    </submittedName>
</protein>
<evidence type="ECO:0000259" key="1">
    <source>
        <dbReference type="Pfam" id="PF22036"/>
    </source>
</evidence>
<dbReference type="EMBL" id="RYZS01000002">
    <property type="protein sequence ID" value="RVU93098.1"/>
    <property type="molecule type" value="Genomic_DNA"/>
</dbReference>
<dbReference type="RefSeq" id="WP_016178546.1">
    <property type="nucleotide sequence ID" value="NZ_CAAKOH010000190.1"/>
</dbReference>
<dbReference type="InterPro" id="IPR053892">
    <property type="entry name" value="MoaF-like"/>
</dbReference>
<dbReference type="Proteomes" id="UP001264335">
    <property type="component" value="Unassembled WGS sequence"/>
</dbReference>
<dbReference type="Proteomes" id="UP000288388">
    <property type="component" value="Unassembled WGS sequence"/>
</dbReference>
<feature type="domain" description="MoaF-like" evidence="1">
    <location>
        <begin position="8"/>
        <end position="91"/>
    </location>
</feature>
<evidence type="ECO:0000313" key="5">
    <source>
        <dbReference type="Proteomes" id="UP000288388"/>
    </source>
</evidence>
<reference evidence="4 5" key="1">
    <citation type="submission" date="2018-12" db="EMBL/GenBank/DDBJ databases">
        <title>A novel vanA-carrying plasmid in a clinical isolate of Enterococcus avium.</title>
        <authorList>
            <person name="Bernasconi O.J."/>
            <person name="Luzzaro F."/>
            <person name="Endimiani A."/>
        </authorList>
    </citation>
    <scope>NUCLEOTIDE SEQUENCE [LARGE SCALE GENOMIC DNA]</scope>
    <source>
        <strain evidence="4 5">LC0559/18</strain>
    </source>
</reference>
<dbReference type="Proteomes" id="UP001260773">
    <property type="component" value="Unassembled WGS sequence"/>
</dbReference>
<evidence type="ECO:0000313" key="3">
    <source>
        <dbReference type="EMBL" id="MDT2516727.1"/>
    </source>
</evidence>
<reference evidence="2 7" key="2">
    <citation type="submission" date="2023-03" db="EMBL/GenBank/DDBJ databases">
        <authorList>
            <person name="Shen W."/>
            <person name="Cai J."/>
        </authorList>
    </citation>
    <scope>NUCLEOTIDE SEQUENCE</scope>
    <source>
        <strain evidence="2">P33-2</strain>
        <strain evidence="3 7">Y2</strain>
    </source>
</reference>
<gene>
    <name evidence="4" type="ORF">EK398_21860</name>
    <name evidence="2" type="ORF">P7D43_22975</name>
    <name evidence="3" type="ORF">P7D79_21125</name>
</gene>
<sequence length="121" mass="13897">MKKHPLEGRIAKIFFDSGLQFRIDFLADNQLRWTSIREEDAGATDVETIHIEEYPGGIFSIDWVEKDGLCVSYTVDTANSYVKSFMTFTDEGYRGGRRPFVHEGPFQLILENGEPDLEPLY</sequence>
<dbReference type="AlphaFoldDB" id="A0A2N8PSD9"/>
<evidence type="ECO:0000313" key="4">
    <source>
        <dbReference type="EMBL" id="RVU93098.1"/>
    </source>
</evidence>
<dbReference type="InterPro" id="IPR012674">
    <property type="entry name" value="Calycin"/>
</dbReference>
<dbReference type="EMBL" id="JARPWH010000226">
    <property type="protein sequence ID" value="MDT2405226.1"/>
    <property type="molecule type" value="Genomic_DNA"/>
</dbReference>
<dbReference type="Gene3D" id="2.40.128.20">
    <property type="match status" value="1"/>
</dbReference>
<dbReference type="Pfam" id="PF22036">
    <property type="entry name" value="MoaF_like"/>
    <property type="match status" value="1"/>
</dbReference>
<name>A0A2N8PSD9_ENTAV</name>
<organism evidence="2 6">
    <name type="scientific">Enterococcus avium</name>
    <name type="common">Streptococcus avium</name>
    <dbReference type="NCBI Taxonomy" id="33945"/>
    <lineage>
        <taxon>Bacteria</taxon>
        <taxon>Bacillati</taxon>
        <taxon>Bacillota</taxon>
        <taxon>Bacilli</taxon>
        <taxon>Lactobacillales</taxon>
        <taxon>Enterococcaceae</taxon>
        <taxon>Enterococcus</taxon>
    </lineage>
</organism>
<proteinExistence type="predicted"/>
<accession>A0A2N8PSD9</accession>
<evidence type="ECO:0000313" key="2">
    <source>
        <dbReference type="EMBL" id="MDT2405226.1"/>
    </source>
</evidence>
<evidence type="ECO:0000313" key="6">
    <source>
        <dbReference type="Proteomes" id="UP001260773"/>
    </source>
</evidence>
<evidence type="ECO:0000313" key="7">
    <source>
        <dbReference type="Proteomes" id="UP001264335"/>
    </source>
</evidence>